<dbReference type="RefSeq" id="WP_145075583.1">
    <property type="nucleotide sequence ID" value="NZ_CP036298.1"/>
</dbReference>
<dbReference type="PANTHER" id="PTHR47892:SF1">
    <property type="entry name" value="UNIVERSAL STRESS PROTEIN E"/>
    <property type="match status" value="1"/>
</dbReference>
<keyword evidence="6" id="KW-1185">Reference proteome</keyword>
<evidence type="ECO:0000313" key="5">
    <source>
        <dbReference type="EMBL" id="QDV23072.1"/>
    </source>
</evidence>
<comment type="subcellular location">
    <subcellularLocation>
        <location evidence="1">Cytoplasm</location>
    </subcellularLocation>
</comment>
<dbReference type="EMBL" id="CP036298">
    <property type="protein sequence ID" value="QDV23072.1"/>
    <property type="molecule type" value="Genomic_DNA"/>
</dbReference>
<name>A0A518G3A1_9BACT</name>
<dbReference type="KEGG" id="ahel:Q31a_13670"/>
<protein>
    <submittedName>
        <fullName evidence="5">Universal stress protein E</fullName>
    </submittedName>
</protein>
<dbReference type="Pfam" id="PF00582">
    <property type="entry name" value="Usp"/>
    <property type="match status" value="2"/>
</dbReference>
<evidence type="ECO:0000256" key="3">
    <source>
        <dbReference type="ARBA" id="ARBA00037131"/>
    </source>
</evidence>
<evidence type="ECO:0000259" key="4">
    <source>
        <dbReference type="Pfam" id="PF00582"/>
    </source>
</evidence>
<dbReference type="OrthoDB" id="239260at2"/>
<dbReference type="PANTHER" id="PTHR47892">
    <property type="entry name" value="UNIVERSAL STRESS PROTEIN E"/>
    <property type="match status" value="1"/>
</dbReference>
<dbReference type="InterPro" id="IPR006016">
    <property type="entry name" value="UspA"/>
</dbReference>
<dbReference type="Proteomes" id="UP000318017">
    <property type="component" value="Chromosome"/>
</dbReference>
<dbReference type="GO" id="GO:0005737">
    <property type="term" value="C:cytoplasm"/>
    <property type="evidence" value="ECO:0007669"/>
    <property type="project" value="UniProtKB-SubCell"/>
</dbReference>
<comment type="function">
    <text evidence="3">Required for resistance to DNA-damaging agents.</text>
</comment>
<gene>
    <name evidence="5" type="primary">uspE</name>
    <name evidence="5" type="ORF">Q31a_13670</name>
</gene>
<evidence type="ECO:0000256" key="2">
    <source>
        <dbReference type="ARBA" id="ARBA00022490"/>
    </source>
</evidence>
<keyword evidence="2" id="KW-0963">Cytoplasm</keyword>
<dbReference type="Gene3D" id="3.40.50.12370">
    <property type="match status" value="1"/>
</dbReference>
<dbReference type="CDD" id="cd00293">
    <property type="entry name" value="USP-like"/>
    <property type="match status" value="1"/>
</dbReference>
<organism evidence="5 6">
    <name type="scientific">Aureliella helgolandensis</name>
    <dbReference type="NCBI Taxonomy" id="2527968"/>
    <lineage>
        <taxon>Bacteria</taxon>
        <taxon>Pseudomonadati</taxon>
        <taxon>Planctomycetota</taxon>
        <taxon>Planctomycetia</taxon>
        <taxon>Pirellulales</taxon>
        <taxon>Pirellulaceae</taxon>
        <taxon>Aureliella</taxon>
    </lineage>
</organism>
<accession>A0A518G3A1</accession>
<feature type="domain" description="UspA" evidence="4">
    <location>
        <begin position="4"/>
        <end position="142"/>
    </location>
</feature>
<evidence type="ECO:0000313" key="6">
    <source>
        <dbReference type="Proteomes" id="UP000318017"/>
    </source>
</evidence>
<reference evidence="5 6" key="1">
    <citation type="submission" date="2019-02" db="EMBL/GenBank/DDBJ databases">
        <title>Deep-cultivation of Planctomycetes and their phenomic and genomic characterization uncovers novel biology.</title>
        <authorList>
            <person name="Wiegand S."/>
            <person name="Jogler M."/>
            <person name="Boedeker C."/>
            <person name="Pinto D."/>
            <person name="Vollmers J."/>
            <person name="Rivas-Marin E."/>
            <person name="Kohn T."/>
            <person name="Peeters S.H."/>
            <person name="Heuer A."/>
            <person name="Rast P."/>
            <person name="Oberbeckmann S."/>
            <person name="Bunk B."/>
            <person name="Jeske O."/>
            <person name="Meyerdierks A."/>
            <person name="Storesund J.E."/>
            <person name="Kallscheuer N."/>
            <person name="Luecker S."/>
            <person name="Lage O.M."/>
            <person name="Pohl T."/>
            <person name="Merkel B.J."/>
            <person name="Hornburger P."/>
            <person name="Mueller R.-W."/>
            <person name="Bruemmer F."/>
            <person name="Labrenz M."/>
            <person name="Spormann A.M."/>
            <person name="Op den Camp H."/>
            <person name="Overmann J."/>
            <person name="Amann R."/>
            <person name="Jetten M.S.M."/>
            <person name="Mascher T."/>
            <person name="Medema M.H."/>
            <person name="Devos D.P."/>
            <person name="Kaster A.-K."/>
            <person name="Ovreas L."/>
            <person name="Rohde M."/>
            <person name="Galperin M.Y."/>
            <person name="Jogler C."/>
        </authorList>
    </citation>
    <scope>NUCLEOTIDE SEQUENCE [LARGE SCALE GENOMIC DNA]</scope>
    <source>
        <strain evidence="5 6">Q31a</strain>
    </source>
</reference>
<proteinExistence type="predicted"/>
<dbReference type="SUPFAM" id="SSF52402">
    <property type="entry name" value="Adenine nucleotide alpha hydrolases-like"/>
    <property type="match status" value="2"/>
</dbReference>
<evidence type="ECO:0000256" key="1">
    <source>
        <dbReference type="ARBA" id="ARBA00004496"/>
    </source>
</evidence>
<feature type="domain" description="UspA" evidence="4">
    <location>
        <begin position="152"/>
        <end position="299"/>
    </location>
</feature>
<sequence>MQRFKNILVATDTRLGNQGIVGESAKLAKECQATLKIVDVVPLLPWNVRLFVSNHEHIHELMIREKQEQLEALAAPLRENGFDVETKVLVGKSSVEIIREVLRAKHDLVVRVAKGADSRRKGFFGTTATRLLRECPCAVHLVAPNSASPVRHVLACVDTSTDEVIDAELNEEIFNLAQAISKREDARFSIVQTWTISGEHLLKERITKQEYVQMKESRQEHSEQMFDKFLRGHGCGINDDFVHMLKGDAPQVIPEFASLNGVDLIVMGTVGRSGAAGLVIGNTAERILDSIECSVIAVKPSCFISPIKMGDYVEAN</sequence>
<dbReference type="AlphaFoldDB" id="A0A518G3A1"/>